<gene>
    <name evidence="2" type="ORF">FJD37_02865</name>
</gene>
<dbReference type="RefSeq" id="WP_122784731.1">
    <property type="nucleotide sequence ID" value="NZ_VFIP01000004.1"/>
</dbReference>
<accession>A0A5C5Q577</accession>
<dbReference type="AlphaFoldDB" id="A0A5C5Q577"/>
<sequence length="105" mass="11551">MLPPILPLSVVPVTSQQDPVRQRPDIPPVVPAQPSSADSTINLSEGDRERAALLLREEQQRQQDKRRGEAEASLPHDESGEESDVVDLPAVDGLQRQGVWVDIKV</sequence>
<dbReference type="EMBL" id="VFIP01000004">
    <property type="protein sequence ID" value="TWR99915.1"/>
    <property type="molecule type" value="Genomic_DNA"/>
</dbReference>
<protein>
    <submittedName>
        <fullName evidence="2">Aspartate-semialdehyde dehydrogenase</fullName>
    </submittedName>
</protein>
<evidence type="ECO:0000313" key="3">
    <source>
        <dbReference type="Proteomes" id="UP000317901"/>
    </source>
</evidence>
<reference evidence="2 3" key="1">
    <citation type="submission" date="2019-06" db="EMBL/GenBank/DDBJ databases">
        <title>Pseudomonas bimorpha sp. nov. isolated from bovine raw milk and skim milk concentrate.</title>
        <authorList>
            <person name="Hofmann K."/>
            <person name="Huptas C."/>
            <person name="Doll E."/>
            <person name="Scherer S."/>
            <person name="Wenning M."/>
        </authorList>
    </citation>
    <scope>NUCLEOTIDE SEQUENCE [LARGE SCALE GENOMIC DNA]</scope>
    <source>
        <strain evidence="2 3">DSM 108990</strain>
    </source>
</reference>
<feature type="compositionally biased region" description="Basic and acidic residues" evidence="1">
    <location>
        <begin position="45"/>
        <end position="78"/>
    </location>
</feature>
<comment type="caution">
    <text evidence="2">The sequence shown here is derived from an EMBL/GenBank/DDBJ whole genome shotgun (WGS) entry which is preliminary data.</text>
</comment>
<organism evidence="2 3">
    <name type="scientific">Pseudomonas saxonica</name>
    <dbReference type="NCBI Taxonomy" id="2600598"/>
    <lineage>
        <taxon>Bacteria</taxon>
        <taxon>Pseudomonadati</taxon>
        <taxon>Pseudomonadota</taxon>
        <taxon>Gammaproteobacteria</taxon>
        <taxon>Pseudomonadales</taxon>
        <taxon>Pseudomonadaceae</taxon>
        <taxon>Pseudomonas</taxon>
    </lineage>
</organism>
<evidence type="ECO:0000313" key="2">
    <source>
        <dbReference type="EMBL" id="TWR99915.1"/>
    </source>
</evidence>
<feature type="compositionally biased region" description="Polar residues" evidence="1">
    <location>
        <begin position="33"/>
        <end position="43"/>
    </location>
</feature>
<feature type="region of interest" description="Disordered" evidence="1">
    <location>
        <begin position="13"/>
        <end position="91"/>
    </location>
</feature>
<dbReference type="Proteomes" id="UP000317901">
    <property type="component" value="Unassembled WGS sequence"/>
</dbReference>
<evidence type="ECO:0000256" key="1">
    <source>
        <dbReference type="SAM" id="MobiDB-lite"/>
    </source>
</evidence>
<dbReference type="OrthoDB" id="7028109at2"/>
<name>A0A5C5Q577_9PSED</name>
<proteinExistence type="predicted"/>